<evidence type="ECO:0000313" key="2">
    <source>
        <dbReference type="Proteomes" id="UP001061298"/>
    </source>
</evidence>
<name>A0ABY6E126_9ACTN</name>
<gene>
    <name evidence="1" type="ORF">N8I84_17780</name>
</gene>
<protein>
    <submittedName>
        <fullName evidence="1">Uncharacterized protein</fullName>
    </submittedName>
</protein>
<evidence type="ECO:0000313" key="1">
    <source>
        <dbReference type="EMBL" id="UXY20360.1"/>
    </source>
</evidence>
<dbReference type="RefSeq" id="WP_263230452.1">
    <property type="nucleotide sequence ID" value="NZ_CP106793.1"/>
</dbReference>
<accession>A0ABY6E126</accession>
<reference evidence="1" key="1">
    <citation type="submission" date="2022-10" db="EMBL/GenBank/DDBJ databases">
        <authorList>
            <person name="Mo P."/>
        </authorList>
    </citation>
    <scope>NUCLEOTIDE SEQUENCE</scope>
    <source>
        <strain evidence="1">HUAS 13-4</strain>
    </source>
</reference>
<proteinExistence type="predicted"/>
<dbReference type="EMBL" id="CP106793">
    <property type="protein sequence ID" value="UXY20360.1"/>
    <property type="molecule type" value="Genomic_DNA"/>
</dbReference>
<organism evidence="1 2">
    <name type="scientific">Streptomyces cynarae</name>
    <dbReference type="NCBI Taxonomy" id="2981134"/>
    <lineage>
        <taxon>Bacteria</taxon>
        <taxon>Bacillati</taxon>
        <taxon>Actinomycetota</taxon>
        <taxon>Actinomycetes</taxon>
        <taxon>Kitasatosporales</taxon>
        <taxon>Streptomycetaceae</taxon>
        <taxon>Streptomyces</taxon>
    </lineage>
</organism>
<dbReference type="Proteomes" id="UP001061298">
    <property type="component" value="Chromosome"/>
</dbReference>
<keyword evidence="2" id="KW-1185">Reference proteome</keyword>
<sequence length="40" mass="4178">MTAVDVDQRATAPTAARRVGHRGYVFAKLGAATGLIQGIH</sequence>